<dbReference type="SUPFAM" id="SSF55681">
    <property type="entry name" value="Class II aaRS and biotin synthetases"/>
    <property type="match status" value="1"/>
</dbReference>
<dbReference type="GO" id="GO:0005829">
    <property type="term" value="C:cytosol"/>
    <property type="evidence" value="ECO:0007669"/>
    <property type="project" value="TreeGrafter"/>
</dbReference>
<dbReference type="NCBIfam" id="TIGR00499">
    <property type="entry name" value="lysS_bact"/>
    <property type="match status" value="1"/>
</dbReference>
<keyword evidence="6 9" id="KW-0648">Protein biosynthesis</keyword>
<dbReference type="EC" id="6.1.1.6" evidence="9"/>
<name>A0A1T4WE93_9BACT</name>
<dbReference type="NCBIfam" id="NF001756">
    <property type="entry name" value="PRK00484.1"/>
    <property type="match status" value="1"/>
</dbReference>
<dbReference type="InterPro" id="IPR018149">
    <property type="entry name" value="Lys-tRNA-synth_II_C"/>
</dbReference>
<comment type="similarity">
    <text evidence="1 9">Belongs to the class-II aminoacyl-tRNA synthetase family.</text>
</comment>
<evidence type="ECO:0000256" key="10">
    <source>
        <dbReference type="RuleBase" id="RU000336"/>
    </source>
</evidence>
<dbReference type="PRINTS" id="PR00982">
    <property type="entry name" value="TRNASYNTHLYS"/>
</dbReference>
<evidence type="ECO:0000256" key="1">
    <source>
        <dbReference type="ARBA" id="ARBA00008226"/>
    </source>
</evidence>
<gene>
    <name evidence="9" type="primary">lysS</name>
    <name evidence="12" type="ORF">SAMN02745702_02112</name>
</gene>
<comment type="catalytic activity">
    <reaction evidence="8 9 10">
        <text>tRNA(Lys) + L-lysine + ATP = L-lysyl-tRNA(Lys) + AMP + diphosphate</text>
        <dbReference type="Rhea" id="RHEA:20792"/>
        <dbReference type="Rhea" id="RHEA-COMP:9696"/>
        <dbReference type="Rhea" id="RHEA-COMP:9697"/>
        <dbReference type="ChEBI" id="CHEBI:30616"/>
        <dbReference type="ChEBI" id="CHEBI:32551"/>
        <dbReference type="ChEBI" id="CHEBI:33019"/>
        <dbReference type="ChEBI" id="CHEBI:78442"/>
        <dbReference type="ChEBI" id="CHEBI:78529"/>
        <dbReference type="ChEBI" id="CHEBI:456215"/>
        <dbReference type="EC" id="6.1.1.6"/>
    </reaction>
</comment>
<dbReference type="GO" id="GO:0005524">
    <property type="term" value="F:ATP binding"/>
    <property type="evidence" value="ECO:0007669"/>
    <property type="project" value="UniProtKB-UniRule"/>
</dbReference>
<dbReference type="PANTHER" id="PTHR42918">
    <property type="entry name" value="LYSYL-TRNA SYNTHETASE"/>
    <property type="match status" value="1"/>
</dbReference>
<dbReference type="Proteomes" id="UP000189733">
    <property type="component" value="Unassembled WGS sequence"/>
</dbReference>
<dbReference type="PANTHER" id="PTHR42918:SF15">
    <property type="entry name" value="LYSINE--TRNA LIGASE, CHLOROPLASTIC_MITOCHONDRIAL"/>
    <property type="match status" value="1"/>
</dbReference>
<keyword evidence="9 10" id="KW-0460">Magnesium</keyword>
<dbReference type="EMBL" id="FUYA01000007">
    <property type="protein sequence ID" value="SKA75642.1"/>
    <property type="molecule type" value="Genomic_DNA"/>
</dbReference>
<evidence type="ECO:0000256" key="9">
    <source>
        <dbReference type="HAMAP-Rule" id="MF_00252"/>
    </source>
</evidence>
<evidence type="ECO:0000256" key="7">
    <source>
        <dbReference type="ARBA" id="ARBA00023146"/>
    </source>
</evidence>
<evidence type="ECO:0000256" key="6">
    <source>
        <dbReference type="ARBA" id="ARBA00022917"/>
    </source>
</evidence>
<dbReference type="InterPro" id="IPR004365">
    <property type="entry name" value="NA-bd_OB_tRNA"/>
</dbReference>
<organism evidence="12 13">
    <name type="scientific">Desulfobaculum bizertense DSM 18034</name>
    <dbReference type="NCBI Taxonomy" id="1121442"/>
    <lineage>
        <taxon>Bacteria</taxon>
        <taxon>Pseudomonadati</taxon>
        <taxon>Thermodesulfobacteriota</taxon>
        <taxon>Desulfovibrionia</taxon>
        <taxon>Desulfovibrionales</taxon>
        <taxon>Desulfovibrionaceae</taxon>
        <taxon>Desulfobaculum</taxon>
    </lineage>
</organism>
<comment type="cofactor">
    <cofactor evidence="9 10">
        <name>Mg(2+)</name>
        <dbReference type="ChEBI" id="CHEBI:18420"/>
    </cofactor>
    <text evidence="9 10">Binds 3 Mg(2+) ions per subunit.</text>
</comment>
<keyword evidence="9" id="KW-0963">Cytoplasm</keyword>
<dbReference type="GO" id="GO:0004824">
    <property type="term" value="F:lysine-tRNA ligase activity"/>
    <property type="evidence" value="ECO:0007669"/>
    <property type="project" value="UniProtKB-UniRule"/>
</dbReference>
<protein>
    <recommendedName>
        <fullName evidence="9">Lysine--tRNA ligase</fullName>
        <ecNumber evidence="9">6.1.1.6</ecNumber>
    </recommendedName>
    <alternativeName>
        <fullName evidence="9">Lysyl-tRNA synthetase</fullName>
        <shortName evidence="9">LysRS</shortName>
    </alternativeName>
</protein>
<keyword evidence="7 9" id="KW-0030">Aminoacyl-tRNA synthetase</keyword>
<evidence type="ECO:0000256" key="8">
    <source>
        <dbReference type="ARBA" id="ARBA00048573"/>
    </source>
</evidence>
<keyword evidence="3 9" id="KW-0479">Metal-binding</keyword>
<evidence type="ECO:0000259" key="11">
    <source>
        <dbReference type="PROSITE" id="PS50862"/>
    </source>
</evidence>
<dbReference type="SUPFAM" id="SSF50249">
    <property type="entry name" value="Nucleic acid-binding proteins"/>
    <property type="match status" value="1"/>
</dbReference>
<dbReference type="AlphaFoldDB" id="A0A1T4WE93"/>
<dbReference type="Gene3D" id="3.30.930.10">
    <property type="entry name" value="Bira Bifunctional Protein, Domain 2"/>
    <property type="match status" value="1"/>
</dbReference>
<dbReference type="Pfam" id="PF01336">
    <property type="entry name" value="tRNA_anti-codon"/>
    <property type="match status" value="1"/>
</dbReference>
<evidence type="ECO:0000313" key="13">
    <source>
        <dbReference type="Proteomes" id="UP000189733"/>
    </source>
</evidence>
<dbReference type="PROSITE" id="PS50862">
    <property type="entry name" value="AA_TRNA_LIGASE_II"/>
    <property type="match status" value="1"/>
</dbReference>
<dbReference type="InterPro" id="IPR002313">
    <property type="entry name" value="Lys-tRNA-ligase_II"/>
</dbReference>
<comment type="subcellular location">
    <subcellularLocation>
        <location evidence="9">Cytoplasm</location>
    </subcellularLocation>
</comment>
<sequence length="532" mass="61183">MSNSGNKPQQKQIKLPVKSPFVDYFQPMLRAMQDRGELNEVLKNRVGKACTLLDAGVKLFPNTFRRDTKIETILEKYDGLETEALEKVEEQFAIAGRIVAHRSFGKVTFFQLQDVSGRMQVYAARDEMGADDYQIFKKYDVGDIVGVRGGLFRTKTGELTVMAKSVMLITKSMRPLPEKYHGLKDVETRYRQRYVDLIVNERSRQIFETRAKIVRAFRDFMHDHDFMEVETPMMQSIPGGATAKPFETYHNALDMQLFMRIAPELYLKRLLVGGFEKVFEINRNFRNEGIDTQHNPEFTMCEFYWAYANFHDLMDFTEQLFAHIAMEACGTTKVTYQDQIIDLTPGTWKRVDFYSSLEEIGGIPKDVYTDYDKAVALVKKEGEKVIDDEKLGKIQAKLFDIFVEPKLIQPHFIYGYPTEISPLSRRNDEDPTVTDRYELFMTGCELANAFSELNDPVDQRGRFEEQVKEKDAGDEEAHCMDDDYVRALEYGMPPAAGQGVGIDRLAMLLTDSPSIREVILFPLLRREVNAGS</sequence>
<keyword evidence="4 9" id="KW-0547">Nucleotide-binding</keyword>
<feature type="binding site" evidence="9">
    <location>
        <position position="445"/>
    </location>
    <ligand>
        <name>Mg(2+)</name>
        <dbReference type="ChEBI" id="CHEBI:18420"/>
        <label>2</label>
    </ligand>
</feature>
<keyword evidence="5 9" id="KW-0067">ATP-binding</keyword>
<feature type="binding site" evidence="9">
    <location>
        <position position="438"/>
    </location>
    <ligand>
        <name>Mg(2+)</name>
        <dbReference type="ChEBI" id="CHEBI:18420"/>
        <label>1</label>
    </ligand>
</feature>
<dbReference type="GO" id="GO:0000049">
    <property type="term" value="F:tRNA binding"/>
    <property type="evidence" value="ECO:0007669"/>
    <property type="project" value="TreeGrafter"/>
</dbReference>
<dbReference type="Gene3D" id="2.40.50.140">
    <property type="entry name" value="Nucleic acid-binding proteins"/>
    <property type="match status" value="1"/>
</dbReference>
<keyword evidence="13" id="KW-1185">Reference proteome</keyword>
<dbReference type="GO" id="GO:0000287">
    <property type="term" value="F:magnesium ion binding"/>
    <property type="evidence" value="ECO:0007669"/>
    <property type="project" value="UniProtKB-UniRule"/>
</dbReference>
<dbReference type="CDD" id="cd04322">
    <property type="entry name" value="LysRS_N"/>
    <property type="match status" value="1"/>
</dbReference>
<dbReference type="FunFam" id="2.40.50.140:FF:000024">
    <property type="entry name" value="Lysine--tRNA ligase"/>
    <property type="match status" value="1"/>
</dbReference>
<feature type="domain" description="Aminoacyl-transfer RNA synthetases class-II family profile" evidence="11">
    <location>
        <begin position="207"/>
        <end position="522"/>
    </location>
</feature>
<evidence type="ECO:0000256" key="2">
    <source>
        <dbReference type="ARBA" id="ARBA00022598"/>
    </source>
</evidence>
<evidence type="ECO:0000313" key="12">
    <source>
        <dbReference type="EMBL" id="SKA75642.1"/>
    </source>
</evidence>
<dbReference type="InterPro" id="IPR006195">
    <property type="entry name" value="aa-tRNA-synth_II"/>
</dbReference>
<reference evidence="12 13" key="1">
    <citation type="submission" date="2017-02" db="EMBL/GenBank/DDBJ databases">
        <authorList>
            <person name="Peterson S.W."/>
        </authorList>
    </citation>
    <scope>NUCLEOTIDE SEQUENCE [LARGE SCALE GENOMIC DNA]</scope>
    <source>
        <strain evidence="12 13">DSM 18034</strain>
    </source>
</reference>
<dbReference type="InterPro" id="IPR012340">
    <property type="entry name" value="NA-bd_OB-fold"/>
</dbReference>
<dbReference type="CDD" id="cd00775">
    <property type="entry name" value="LysRS_core"/>
    <property type="match status" value="1"/>
</dbReference>
<evidence type="ECO:0000256" key="4">
    <source>
        <dbReference type="ARBA" id="ARBA00022741"/>
    </source>
</evidence>
<dbReference type="GO" id="GO:0006430">
    <property type="term" value="P:lysyl-tRNA aminoacylation"/>
    <property type="evidence" value="ECO:0007669"/>
    <property type="project" value="UniProtKB-UniRule"/>
</dbReference>
<dbReference type="Pfam" id="PF00152">
    <property type="entry name" value="tRNA-synt_2"/>
    <property type="match status" value="1"/>
</dbReference>
<accession>A0A1T4WE93</accession>
<keyword evidence="2 9" id="KW-0436">Ligase</keyword>
<dbReference type="HAMAP" id="MF_00252">
    <property type="entry name" value="Lys_tRNA_synth_class2"/>
    <property type="match status" value="1"/>
</dbReference>
<feature type="binding site" evidence="9">
    <location>
        <position position="445"/>
    </location>
    <ligand>
        <name>Mg(2+)</name>
        <dbReference type="ChEBI" id="CHEBI:18420"/>
        <label>1</label>
    </ligand>
</feature>
<dbReference type="InterPro" id="IPR044136">
    <property type="entry name" value="Lys-tRNA-ligase_II_N"/>
</dbReference>
<proteinExistence type="inferred from homology"/>
<dbReference type="STRING" id="1121442.SAMN02745702_02112"/>
<evidence type="ECO:0000256" key="3">
    <source>
        <dbReference type="ARBA" id="ARBA00022723"/>
    </source>
</evidence>
<evidence type="ECO:0000256" key="5">
    <source>
        <dbReference type="ARBA" id="ARBA00022840"/>
    </source>
</evidence>
<comment type="subunit">
    <text evidence="9">Homodimer.</text>
</comment>
<dbReference type="InterPro" id="IPR004364">
    <property type="entry name" value="Aa-tRNA-synt_II"/>
</dbReference>
<dbReference type="InterPro" id="IPR045864">
    <property type="entry name" value="aa-tRNA-synth_II/BPL/LPL"/>
</dbReference>